<gene>
    <name evidence="8" type="ORF">F6S87_00035</name>
</gene>
<evidence type="ECO:0000256" key="4">
    <source>
        <dbReference type="ARBA" id="ARBA00022989"/>
    </source>
</evidence>
<dbReference type="InterPro" id="IPR052159">
    <property type="entry name" value="Competence_DNA_uptake"/>
</dbReference>
<dbReference type="Pfam" id="PF03772">
    <property type="entry name" value="Competence"/>
    <property type="match status" value="1"/>
</dbReference>
<dbReference type="PANTHER" id="PTHR30619:SF7">
    <property type="entry name" value="BETA-LACTAMASE DOMAIN PROTEIN"/>
    <property type="match status" value="1"/>
</dbReference>
<dbReference type="GO" id="GO:0005886">
    <property type="term" value="C:plasma membrane"/>
    <property type="evidence" value="ECO:0007669"/>
    <property type="project" value="UniProtKB-SubCell"/>
</dbReference>
<dbReference type="InterPro" id="IPR004477">
    <property type="entry name" value="ComEC_N"/>
</dbReference>
<feature type="transmembrane region" description="Helical" evidence="6">
    <location>
        <begin position="172"/>
        <end position="198"/>
    </location>
</feature>
<keyword evidence="2" id="KW-1003">Cell membrane</keyword>
<organism evidence="8 9">
    <name type="scientific">Bifidobacterium choloepi</name>
    <dbReference type="NCBI Taxonomy" id="2614131"/>
    <lineage>
        <taxon>Bacteria</taxon>
        <taxon>Bacillati</taxon>
        <taxon>Actinomycetota</taxon>
        <taxon>Actinomycetes</taxon>
        <taxon>Bifidobacteriales</taxon>
        <taxon>Bifidobacteriaceae</taxon>
        <taxon>Bifidobacterium</taxon>
    </lineage>
</organism>
<evidence type="ECO:0000313" key="9">
    <source>
        <dbReference type="Proteomes" id="UP000469292"/>
    </source>
</evidence>
<feature type="transmembrane region" description="Helical" evidence="6">
    <location>
        <begin position="300"/>
        <end position="319"/>
    </location>
</feature>
<reference evidence="8 9" key="1">
    <citation type="submission" date="2019-09" db="EMBL/GenBank/DDBJ databases">
        <title>Phylogenetic characterization of a novel taxon of the genus Bifidobacterium: Bifidobacterium choloepi sp. nov.</title>
        <authorList>
            <person name="Modesto M."/>
            <person name="Satti M."/>
        </authorList>
    </citation>
    <scope>NUCLEOTIDE SEQUENCE [LARGE SCALE GENOMIC DNA]</scope>
    <source>
        <strain evidence="8 9">BRDM6</strain>
    </source>
</reference>
<dbReference type="NCBIfam" id="TIGR00360">
    <property type="entry name" value="ComEC_N-term"/>
    <property type="match status" value="1"/>
</dbReference>
<evidence type="ECO:0000256" key="2">
    <source>
        <dbReference type="ARBA" id="ARBA00022475"/>
    </source>
</evidence>
<evidence type="ECO:0000256" key="6">
    <source>
        <dbReference type="SAM" id="Phobius"/>
    </source>
</evidence>
<protein>
    <submittedName>
        <fullName evidence="8">ComEC/Rec2 family competence protein</fullName>
    </submittedName>
</protein>
<keyword evidence="5 6" id="KW-0472">Membrane</keyword>
<evidence type="ECO:0000256" key="1">
    <source>
        <dbReference type="ARBA" id="ARBA00004651"/>
    </source>
</evidence>
<dbReference type="Proteomes" id="UP000469292">
    <property type="component" value="Unassembled WGS sequence"/>
</dbReference>
<dbReference type="AlphaFoldDB" id="A0A6I5MXY9"/>
<name>A0A6I5MXY9_9BIFI</name>
<accession>A0A6I5MXY9</accession>
<evidence type="ECO:0000256" key="5">
    <source>
        <dbReference type="ARBA" id="ARBA00023136"/>
    </source>
</evidence>
<evidence type="ECO:0000313" key="8">
    <source>
        <dbReference type="EMBL" id="NEG69046.1"/>
    </source>
</evidence>
<sequence length="462" mass="48912">MVGAAVSHGTVDVRVDSVPRVSSRYGYDCYAEATALAVRTAAGTSATALSSHARVLVQLAGDCAGLRRGAALEVSATVVAAPYGTAAVWLLVDESSPVTVLAEPAPVWRAVETMQAALYRSVASLDQQGRVLVPGLTLGVLGQDALAGGDRAVAVDDSYAQMLQDQCRDAGIMHLMAVSGGHFALLASLVGLLCRWLLLSRRWRAVLTAAAMPVLAAVLVPSASVSRALAMGMLGCGFTWTGRRRQGVVLLSWTATGMLLAMPWHARDYAFALSCMAVLGITVLASPLESWLSAFVPRLLAGALAPTVSAQLFTLPIQVMMTADFPVWSTAANLMVAPVVDVATLAGLLSLFVGWWLPDAGVLFARISSYGTRVIEMTASLVASETVVTVPWMTGVAGGVVMALAEVTAATTALCLRRLWTLAVHPDPSVPGQRLFLSPAVRARLWWRETRRQLRRLHWSGQ</sequence>
<proteinExistence type="predicted"/>
<comment type="subcellular location">
    <subcellularLocation>
        <location evidence="1">Cell membrane</location>
        <topology evidence="1">Multi-pass membrane protein</topology>
    </subcellularLocation>
</comment>
<feature type="transmembrane region" description="Helical" evidence="6">
    <location>
        <begin position="245"/>
        <end position="262"/>
    </location>
</feature>
<feature type="transmembrane region" description="Helical" evidence="6">
    <location>
        <begin position="269"/>
        <end position="288"/>
    </location>
</feature>
<feature type="domain" description="ComEC/Rec2-related protein" evidence="7">
    <location>
        <begin position="161"/>
        <end position="404"/>
    </location>
</feature>
<feature type="transmembrane region" description="Helical" evidence="6">
    <location>
        <begin position="331"/>
        <end position="357"/>
    </location>
</feature>
<evidence type="ECO:0000259" key="7">
    <source>
        <dbReference type="Pfam" id="PF03772"/>
    </source>
</evidence>
<dbReference type="PANTHER" id="PTHR30619">
    <property type="entry name" value="DNA INTERNALIZATION/COMPETENCE PROTEIN COMEC/REC2"/>
    <property type="match status" value="1"/>
</dbReference>
<dbReference type="RefSeq" id="WP_163226656.1">
    <property type="nucleotide sequence ID" value="NZ_VYSG01000001.1"/>
</dbReference>
<keyword evidence="3 6" id="KW-0812">Transmembrane</keyword>
<evidence type="ECO:0000256" key="3">
    <source>
        <dbReference type="ARBA" id="ARBA00022692"/>
    </source>
</evidence>
<keyword evidence="4 6" id="KW-1133">Transmembrane helix</keyword>
<keyword evidence="9" id="KW-1185">Reference proteome</keyword>
<comment type="caution">
    <text evidence="8">The sequence shown here is derived from an EMBL/GenBank/DDBJ whole genome shotgun (WGS) entry which is preliminary data.</text>
</comment>
<dbReference type="EMBL" id="VYSG01000001">
    <property type="protein sequence ID" value="NEG69046.1"/>
    <property type="molecule type" value="Genomic_DNA"/>
</dbReference>
<feature type="transmembrane region" description="Helical" evidence="6">
    <location>
        <begin position="205"/>
        <end position="225"/>
    </location>
</feature>